<dbReference type="InterPro" id="IPR038765">
    <property type="entry name" value="Papain-like_cys_pep_sf"/>
</dbReference>
<dbReference type="Proteomes" id="UP000534388">
    <property type="component" value="Unassembled WGS sequence"/>
</dbReference>
<evidence type="ECO:0000313" key="2">
    <source>
        <dbReference type="EMBL" id="MBA5636008.1"/>
    </source>
</evidence>
<proteinExistence type="predicted"/>
<keyword evidence="3" id="KW-1185">Reference proteome</keyword>
<accession>A0A7W2EP06</accession>
<name>A0A7W2EP06_9BURK</name>
<comment type="caution">
    <text evidence="2">The sequence shown here is derived from an EMBL/GenBank/DDBJ whole genome shotgun (WGS) entry which is preliminary data.</text>
</comment>
<protein>
    <submittedName>
        <fullName evidence="2">Transglutaminase family protein</fullName>
    </submittedName>
</protein>
<dbReference type="EMBL" id="JACEZT010000001">
    <property type="protein sequence ID" value="MBA5636008.1"/>
    <property type="molecule type" value="Genomic_DNA"/>
</dbReference>
<sequence length="192" mass="20997">MQNYLAASTYIDFNHPDVAAKAAALAEGATSPLEVARRCFEFVRDEIHHSVDYKRNPVTCKASDVLRHGTGYCYAKSHLLAALLRANGIPAGLCYQRLTVGADGAPYCLHGLNAVHLPQFGWYRIDARGNKPGVNARFSPPTEALAFAVRPPMERDLPEIWAEPLPVVVHALETYSTYDQVLANLPDVALPG</sequence>
<dbReference type="SUPFAM" id="SSF54001">
    <property type="entry name" value="Cysteine proteinases"/>
    <property type="match status" value="1"/>
</dbReference>
<dbReference type="InterPro" id="IPR002931">
    <property type="entry name" value="Transglutaminase-like"/>
</dbReference>
<dbReference type="PANTHER" id="PTHR33490:SF3">
    <property type="entry name" value="CONSERVED INTEGRAL MEMBRANE PROTEIN"/>
    <property type="match status" value="1"/>
</dbReference>
<dbReference type="RefSeq" id="WP_182160033.1">
    <property type="nucleotide sequence ID" value="NZ_JACEZT010000001.1"/>
</dbReference>
<dbReference type="AlphaFoldDB" id="A0A7W2EP06"/>
<dbReference type="PANTHER" id="PTHR33490">
    <property type="entry name" value="BLR5614 PROTEIN-RELATED"/>
    <property type="match status" value="1"/>
</dbReference>
<dbReference type="Gene3D" id="3.10.620.30">
    <property type="match status" value="1"/>
</dbReference>
<evidence type="ECO:0000313" key="3">
    <source>
        <dbReference type="Proteomes" id="UP000534388"/>
    </source>
</evidence>
<feature type="domain" description="Transglutaminase-like" evidence="1">
    <location>
        <begin position="22"/>
        <end position="127"/>
    </location>
</feature>
<reference evidence="2 3" key="1">
    <citation type="submission" date="2020-07" db="EMBL/GenBank/DDBJ databases">
        <title>Novel species isolated from subtropical streams in China.</title>
        <authorList>
            <person name="Lu H."/>
        </authorList>
    </citation>
    <scope>NUCLEOTIDE SEQUENCE [LARGE SCALE GENOMIC DNA]</scope>
    <source>
        <strain evidence="2 3">LX20W</strain>
    </source>
</reference>
<evidence type="ECO:0000259" key="1">
    <source>
        <dbReference type="Pfam" id="PF01841"/>
    </source>
</evidence>
<dbReference type="Pfam" id="PF01841">
    <property type="entry name" value="Transglut_core"/>
    <property type="match status" value="1"/>
</dbReference>
<gene>
    <name evidence="2" type="ORF">H3H37_02960</name>
</gene>
<organism evidence="2 3">
    <name type="scientific">Rugamonas brunnea</name>
    <dbReference type="NCBI Taxonomy" id="2758569"/>
    <lineage>
        <taxon>Bacteria</taxon>
        <taxon>Pseudomonadati</taxon>
        <taxon>Pseudomonadota</taxon>
        <taxon>Betaproteobacteria</taxon>
        <taxon>Burkholderiales</taxon>
        <taxon>Oxalobacteraceae</taxon>
        <taxon>Telluria group</taxon>
        <taxon>Rugamonas</taxon>
    </lineage>
</organism>